<dbReference type="SUPFAM" id="SSF46767">
    <property type="entry name" value="Methylated DNA-protein cysteine methyltransferase, C-terminal domain"/>
    <property type="match status" value="1"/>
</dbReference>
<proteinExistence type="inferred from homology"/>
<evidence type="ECO:0000256" key="6">
    <source>
        <dbReference type="ARBA" id="ARBA00022763"/>
    </source>
</evidence>
<dbReference type="EMBL" id="JAGGJC010000002">
    <property type="protein sequence ID" value="MDN7129542.1"/>
    <property type="molecule type" value="Genomic_DNA"/>
</dbReference>
<evidence type="ECO:0000256" key="8">
    <source>
        <dbReference type="ARBA" id="ARBA00049348"/>
    </source>
</evidence>
<keyword evidence="7 9" id="KW-0234">DNA repair</keyword>
<dbReference type="InterPro" id="IPR036217">
    <property type="entry name" value="MethylDNA_cys_MeTrfase_DNAb"/>
</dbReference>
<evidence type="ECO:0000256" key="2">
    <source>
        <dbReference type="ARBA" id="ARBA00008711"/>
    </source>
</evidence>
<evidence type="ECO:0000313" key="15">
    <source>
        <dbReference type="Proteomes" id="UP001169492"/>
    </source>
</evidence>
<dbReference type="PROSITE" id="PS00374">
    <property type="entry name" value="MGMT"/>
    <property type="match status" value="1"/>
</dbReference>
<evidence type="ECO:0000256" key="7">
    <source>
        <dbReference type="ARBA" id="ARBA00023204"/>
    </source>
</evidence>
<dbReference type="FunFam" id="1.10.10.10:FF:000214">
    <property type="entry name" value="Methylated-DNA--protein-cysteine methyltransferase"/>
    <property type="match status" value="1"/>
</dbReference>
<dbReference type="SUPFAM" id="SSF53155">
    <property type="entry name" value="Methylated DNA-protein cysteine methyltransferase domain"/>
    <property type="match status" value="1"/>
</dbReference>
<dbReference type="Pfam" id="PF01035">
    <property type="entry name" value="DNA_binding_1"/>
    <property type="match status" value="1"/>
</dbReference>
<name>A0AAW7R1I6_9GAMM</name>
<dbReference type="EMBL" id="JAGGJB010000004">
    <property type="protein sequence ID" value="MDN7124983.1"/>
    <property type="molecule type" value="Genomic_DNA"/>
</dbReference>
<reference evidence="14 15" key="1">
    <citation type="submission" date="2021-03" db="EMBL/GenBank/DDBJ databases">
        <title>Pseudidiomarina terrestris, a new bacterium isolated from saline soil.</title>
        <authorList>
            <person name="Galisteo C."/>
            <person name="De La Haba R."/>
            <person name="Sanchez-Porro C."/>
            <person name="Ventosa A."/>
        </authorList>
    </citation>
    <scope>NUCLEOTIDE SEQUENCE [LARGE SCALE GENOMIC DNA]</scope>
    <source>
        <strain evidence="12 15">1APP75-32.1</strain>
        <strain evidence="14">1APR75-15</strain>
        <strain evidence="13">1ASR75-15</strain>
    </source>
</reference>
<dbReference type="PANTHER" id="PTHR10815">
    <property type="entry name" value="METHYLATED-DNA--PROTEIN-CYSTEINE METHYLTRANSFERASE"/>
    <property type="match status" value="1"/>
</dbReference>
<dbReference type="GO" id="GO:0003908">
    <property type="term" value="F:methylated-DNA-[protein]-cysteine S-methyltransferase activity"/>
    <property type="evidence" value="ECO:0007669"/>
    <property type="project" value="UniProtKB-UniRule"/>
</dbReference>
<comment type="catalytic activity">
    <reaction evidence="8 9">
        <text>a 6-O-methyl-2'-deoxyguanosine in DNA + L-cysteinyl-[protein] = S-methyl-L-cysteinyl-[protein] + a 2'-deoxyguanosine in DNA</text>
        <dbReference type="Rhea" id="RHEA:24000"/>
        <dbReference type="Rhea" id="RHEA-COMP:10131"/>
        <dbReference type="Rhea" id="RHEA-COMP:10132"/>
        <dbReference type="Rhea" id="RHEA-COMP:11367"/>
        <dbReference type="Rhea" id="RHEA-COMP:11368"/>
        <dbReference type="ChEBI" id="CHEBI:29950"/>
        <dbReference type="ChEBI" id="CHEBI:82612"/>
        <dbReference type="ChEBI" id="CHEBI:85445"/>
        <dbReference type="ChEBI" id="CHEBI:85448"/>
        <dbReference type="EC" id="2.1.1.63"/>
    </reaction>
</comment>
<dbReference type="InterPro" id="IPR008332">
    <property type="entry name" value="MethylG_MeTrfase_N"/>
</dbReference>
<evidence type="ECO:0000259" key="10">
    <source>
        <dbReference type="Pfam" id="PF01035"/>
    </source>
</evidence>
<dbReference type="InterPro" id="IPR001497">
    <property type="entry name" value="MethylDNA_cys_MeTrfase_AS"/>
</dbReference>
<evidence type="ECO:0000313" key="14">
    <source>
        <dbReference type="Proteomes" id="UP001169491"/>
    </source>
</evidence>
<evidence type="ECO:0000313" key="12">
    <source>
        <dbReference type="EMBL" id="MDN7124983.1"/>
    </source>
</evidence>
<protein>
    <recommendedName>
        <fullName evidence="9">Methylated-DNA--protein-cysteine methyltransferase</fullName>
        <ecNumber evidence="9">2.1.1.63</ecNumber>
    </recommendedName>
    <alternativeName>
        <fullName evidence="9">6-O-methylguanine-DNA methyltransferase</fullName>
        <shortName evidence="9">MGMT</shortName>
    </alternativeName>
    <alternativeName>
        <fullName evidence="9">O-6-methylguanine-DNA-alkyltransferase</fullName>
    </alternativeName>
</protein>
<comment type="caution">
    <text evidence="12">The sequence shown here is derived from an EMBL/GenBank/DDBJ whole genome shotgun (WGS) entry which is preliminary data.</text>
</comment>
<dbReference type="InterPro" id="IPR014048">
    <property type="entry name" value="MethylDNA_cys_MeTrfase_DNA-bd"/>
</dbReference>
<comment type="similarity">
    <text evidence="2 9">Belongs to the MGMT family.</text>
</comment>
<dbReference type="InterPro" id="IPR036388">
    <property type="entry name" value="WH-like_DNA-bd_sf"/>
</dbReference>
<dbReference type="AlphaFoldDB" id="A0AAW7R1I6"/>
<evidence type="ECO:0000259" key="11">
    <source>
        <dbReference type="Pfam" id="PF02870"/>
    </source>
</evidence>
<dbReference type="GO" id="GO:0005737">
    <property type="term" value="C:cytoplasm"/>
    <property type="evidence" value="ECO:0007669"/>
    <property type="project" value="UniProtKB-SubCell"/>
</dbReference>
<evidence type="ECO:0000256" key="4">
    <source>
        <dbReference type="ARBA" id="ARBA00022603"/>
    </source>
</evidence>
<dbReference type="Proteomes" id="UP001169491">
    <property type="component" value="Unassembled WGS sequence"/>
</dbReference>
<dbReference type="Proteomes" id="UP001169492">
    <property type="component" value="Unassembled WGS sequence"/>
</dbReference>
<dbReference type="NCBIfam" id="TIGR00589">
    <property type="entry name" value="ogt"/>
    <property type="match status" value="1"/>
</dbReference>
<comment type="miscellaneous">
    <text evidence="9">This enzyme catalyzes only one turnover and therefore is not strictly catalytic. According to one definition, an enzyme is a biocatalyst that acts repeatedly and over many reaction cycles.</text>
</comment>
<evidence type="ECO:0000256" key="3">
    <source>
        <dbReference type="ARBA" id="ARBA00022490"/>
    </source>
</evidence>
<sequence length="157" mass="17282">MNTIYQASIDTELGPVAIYSDGETLQQVSFIKKPVSEPSWCPVLRETARQLEDYFAGRLRVFDLPLKPRGTSFQQSVWEKLQHIPYGKLASYGDIAMAINNPKGVRAVGLANSKNPIGIVVPCHRVIGANGTLTGYAGGLDKKAWLLRHEGCWPAQD</sequence>
<evidence type="ECO:0000256" key="9">
    <source>
        <dbReference type="HAMAP-Rule" id="MF_00772"/>
    </source>
</evidence>
<dbReference type="PANTHER" id="PTHR10815:SF5">
    <property type="entry name" value="METHYLATED-DNA--PROTEIN-CYSTEINE METHYLTRANSFERASE"/>
    <property type="match status" value="1"/>
</dbReference>
<dbReference type="GO" id="GO:0006307">
    <property type="term" value="P:DNA alkylation repair"/>
    <property type="evidence" value="ECO:0007669"/>
    <property type="project" value="UniProtKB-UniRule"/>
</dbReference>
<dbReference type="InterPro" id="IPR023546">
    <property type="entry name" value="MGMT"/>
</dbReference>
<dbReference type="GO" id="GO:0032259">
    <property type="term" value="P:methylation"/>
    <property type="evidence" value="ECO:0007669"/>
    <property type="project" value="UniProtKB-KW"/>
</dbReference>
<dbReference type="Gene3D" id="3.30.160.70">
    <property type="entry name" value="Methylated DNA-protein cysteine methyltransferase domain"/>
    <property type="match status" value="1"/>
</dbReference>
<accession>A0AAW7R1I6</accession>
<evidence type="ECO:0000313" key="13">
    <source>
        <dbReference type="EMBL" id="MDN7129542.1"/>
    </source>
</evidence>
<comment type="subcellular location">
    <subcellularLocation>
        <location evidence="9">Cytoplasm</location>
    </subcellularLocation>
</comment>
<dbReference type="EC" id="2.1.1.63" evidence="9"/>
<dbReference type="InterPro" id="IPR036631">
    <property type="entry name" value="MGMT_N_sf"/>
</dbReference>
<gene>
    <name evidence="12" type="ORF">J6I90_08810</name>
    <name evidence="13" type="ORF">J6I92_06640</name>
</gene>
<dbReference type="Pfam" id="PF02870">
    <property type="entry name" value="Methyltransf_1N"/>
    <property type="match status" value="1"/>
</dbReference>
<feature type="domain" description="Methylated-DNA-[protein]-cysteine S-methyltransferase DNA binding" evidence="10">
    <location>
        <begin position="72"/>
        <end position="151"/>
    </location>
</feature>
<keyword evidence="4 9" id="KW-0489">Methyltransferase</keyword>
<dbReference type="HAMAP" id="MF_00772">
    <property type="entry name" value="OGT"/>
    <property type="match status" value="1"/>
</dbReference>
<keyword evidence="6 9" id="KW-0227">DNA damage</keyword>
<feature type="domain" description="Methylguanine DNA methyltransferase ribonuclease-like" evidence="11">
    <location>
        <begin position="4"/>
        <end position="68"/>
    </location>
</feature>
<evidence type="ECO:0000256" key="1">
    <source>
        <dbReference type="ARBA" id="ARBA00001286"/>
    </source>
</evidence>
<comment type="catalytic activity">
    <reaction evidence="1 9">
        <text>a 4-O-methyl-thymidine in DNA + L-cysteinyl-[protein] = a thymidine in DNA + S-methyl-L-cysteinyl-[protein]</text>
        <dbReference type="Rhea" id="RHEA:53428"/>
        <dbReference type="Rhea" id="RHEA-COMP:10131"/>
        <dbReference type="Rhea" id="RHEA-COMP:10132"/>
        <dbReference type="Rhea" id="RHEA-COMP:13555"/>
        <dbReference type="Rhea" id="RHEA-COMP:13556"/>
        <dbReference type="ChEBI" id="CHEBI:29950"/>
        <dbReference type="ChEBI" id="CHEBI:82612"/>
        <dbReference type="ChEBI" id="CHEBI:137386"/>
        <dbReference type="ChEBI" id="CHEBI:137387"/>
        <dbReference type="EC" id="2.1.1.63"/>
    </reaction>
</comment>
<keyword evidence="3 9" id="KW-0963">Cytoplasm</keyword>
<evidence type="ECO:0000256" key="5">
    <source>
        <dbReference type="ARBA" id="ARBA00022679"/>
    </source>
</evidence>
<comment type="function">
    <text evidence="9">Involved in the cellular defense against the biological effects of O6-methylguanine (O6-MeG) and O4-methylthymine (O4-MeT) in DNA. Repairs the methylated nucleobase in DNA by stoichiometrically transferring the methyl group to a cysteine residue in the enzyme. This is a suicide reaction: the enzyme is irreversibly inactivated.</text>
</comment>
<keyword evidence="14" id="KW-1185">Reference proteome</keyword>
<feature type="active site" description="Nucleophile; methyl group acceptor" evidence="9">
    <location>
        <position position="123"/>
    </location>
</feature>
<organism evidence="12 15">
    <name type="scientific">Pseudidiomarina terrestris</name>
    <dbReference type="NCBI Taxonomy" id="2820060"/>
    <lineage>
        <taxon>Bacteria</taxon>
        <taxon>Pseudomonadati</taxon>
        <taxon>Pseudomonadota</taxon>
        <taxon>Gammaproteobacteria</taxon>
        <taxon>Alteromonadales</taxon>
        <taxon>Idiomarinaceae</taxon>
        <taxon>Pseudidiomarina</taxon>
    </lineage>
</organism>
<dbReference type="CDD" id="cd06445">
    <property type="entry name" value="ATase"/>
    <property type="match status" value="1"/>
</dbReference>
<keyword evidence="5 9" id="KW-0808">Transferase</keyword>
<dbReference type="Gene3D" id="1.10.10.10">
    <property type="entry name" value="Winged helix-like DNA-binding domain superfamily/Winged helix DNA-binding domain"/>
    <property type="match status" value="1"/>
</dbReference>